<dbReference type="InterPro" id="IPR049326">
    <property type="entry name" value="Rhodopsin_dom_fungi"/>
</dbReference>
<gene>
    <name evidence="8" type="ORF">P153DRAFT_356991</name>
</gene>
<evidence type="ECO:0000313" key="9">
    <source>
        <dbReference type="Proteomes" id="UP000799771"/>
    </source>
</evidence>
<feature type="transmembrane region" description="Helical" evidence="6">
    <location>
        <begin position="274"/>
        <end position="295"/>
    </location>
</feature>
<evidence type="ECO:0000256" key="1">
    <source>
        <dbReference type="ARBA" id="ARBA00004141"/>
    </source>
</evidence>
<feature type="domain" description="Rhodopsin" evidence="7">
    <location>
        <begin position="51"/>
        <end position="298"/>
    </location>
</feature>
<dbReference type="OrthoDB" id="61113at2759"/>
<accession>A0A6A6ADR5</accession>
<dbReference type="Proteomes" id="UP000799771">
    <property type="component" value="Unassembled WGS sequence"/>
</dbReference>
<dbReference type="GO" id="GO:0016020">
    <property type="term" value="C:membrane"/>
    <property type="evidence" value="ECO:0007669"/>
    <property type="project" value="UniProtKB-SubCell"/>
</dbReference>
<comment type="subcellular location">
    <subcellularLocation>
        <location evidence="1">Membrane</location>
        <topology evidence="1">Multi-pass membrane protein</topology>
    </subcellularLocation>
</comment>
<feature type="transmembrane region" description="Helical" evidence="6">
    <location>
        <begin position="197"/>
        <end position="219"/>
    </location>
</feature>
<evidence type="ECO:0000256" key="2">
    <source>
        <dbReference type="ARBA" id="ARBA00022692"/>
    </source>
</evidence>
<name>A0A6A6ADR5_9PLEO</name>
<keyword evidence="3 6" id="KW-1133">Transmembrane helix</keyword>
<keyword evidence="9" id="KW-1185">Reference proteome</keyword>
<feature type="transmembrane region" description="Helical" evidence="6">
    <location>
        <begin position="65"/>
        <end position="88"/>
    </location>
</feature>
<feature type="transmembrane region" description="Helical" evidence="6">
    <location>
        <begin position="231"/>
        <end position="254"/>
    </location>
</feature>
<dbReference type="PANTHER" id="PTHR33048">
    <property type="entry name" value="PTH11-LIKE INTEGRAL MEMBRANE PROTEIN (AFU_ORTHOLOGUE AFUA_5G11245)"/>
    <property type="match status" value="1"/>
</dbReference>
<organism evidence="8 9">
    <name type="scientific">Dothidotthia symphoricarpi CBS 119687</name>
    <dbReference type="NCBI Taxonomy" id="1392245"/>
    <lineage>
        <taxon>Eukaryota</taxon>
        <taxon>Fungi</taxon>
        <taxon>Dikarya</taxon>
        <taxon>Ascomycota</taxon>
        <taxon>Pezizomycotina</taxon>
        <taxon>Dothideomycetes</taxon>
        <taxon>Pleosporomycetidae</taxon>
        <taxon>Pleosporales</taxon>
        <taxon>Dothidotthiaceae</taxon>
        <taxon>Dothidotthia</taxon>
    </lineage>
</organism>
<evidence type="ECO:0000259" key="7">
    <source>
        <dbReference type="Pfam" id="PF20684"/>
    </source>
</evidence>
<feature type="transmembrane region" description="Helical" evidence="6">
    <location>
        <begin position="34"/>
        <end position="53"/>
    </location>
</feature>
<dbReference type="RefSeq" id="XP_033523802.1">
    <property type="nucleotide sequence ID" value="XM_033666694.1"/>
</dbReference>
<evidence type="ECO:0000313" key="8">
    <source>
        <dbReference type="EMBL" id="KAF2129413.1"/>
    </source>
</evidence>
<protein>
    <recommendedName>
        <fullName evidence="7">Rhodopsin domain-containing protein</fullName>
    </recommendedName>
</protein>
<evidence type="ECO:0000256" key="5">
    <source>
        <dbReference type="ARBA" id="ARBA00038359"/>
    </source>
</evidence>
<feature type="transmembrane region" description="Helical" evidence="6">
    <location>
        <begin position="108"/>
        <end position="133"/>
    </location>
</feature>
<comment type="similarity">
    <text evidence="5">Belongs to the SAT4 family.</text>
</comment>
<dbReference type="PANTHER" id="PTHR33048:SF47">
    <property type="entry name" value="INTEGRAL MEMBRANE PROTEIN-RELATED"/>
    <property type="match status" value="1"/>
</dbReference>
<dbReference type="Pfam" id="PF20684">
    <property type="entry name" value="Fung_rhodopsin"/>
    <property type="match status" value="1"/>
</dbReference>
<dbReference type="AlphaFoldDB" id="A0A6A6ADR5"/>
<dbReference type="GeneID" id="54407126"/>
<dbReference type="EMBL" id="ML977506">
    <property type="protein sequence ID" value="KAF2129413.1"/>
    <property type="molecule type" value="Genomic_DNA"/>
</dbReference>
<proteinExistence type="inferred from homology"/>
<reference evidence="8" key="1">
    <citation type="journal article" date="2020" name="Stud. Mycol.">
        <title>101 Dothideomycetes genomes: a test case for predicting lifestyles and emergence of pathogens.</title>
        <authorList>
            <person name="Haridas S."/>
            <person name="Albert R."/>
            <person name="Binder M."/>
            <person name="Bloem J."/>
            <person name="Labutti K."/>
            <person name="Salamov A."/>
            <person name="Andreopoulos B."/>
            <person name="Baker S."/>
            <person name="Barry K."/>
            <person name="Bills G."/>
            <person name="Bluhm B."/>
            <person name="Cannon C."/>
            <person name="Castanera R."/>
            <person name="Culley D."/>
            <person name="Daum C."/>
            <person name="Ezra D."/>
            <person name="Gonzalez J."/>
            <person name="Henrissat B."/>
            <person name="Kuo A."/>
            <person name="Liang C."/>
            <person name="Lipzen A."/>
            <person name="Lutzoni F."/>
            <person name="Magnuson J."/>
            <person name="Mondo S."/>
            <person name="Nolan M."/>
            <person name="Ohm R."/>
            <person name="Pangilinan J."/>
            <person name="Park H.-J."/>
            <person name="Ramirez L."/>
            <person name="Alfaro M."/>
            <person name="Sun H."/>
            <person name="Tritt A."/>
            <person name="Yoshinaga Y."/>
            <person name="Zwiers L.-H."/>
            <person name="Turgeon B."/>
            <person name="Goodwin S."/>
            <person name="Spatafora J."/>
            <person name="Crous P."/>
            <person name="Grigoriev I."/>
        </authorList>
    </citation>
    <scope>NUCLEOTIDE SEQUENCE</scope>
    <source>
        <strain evidence="8">CBS 119687</strain>
    </source>
</reference>
<dbReference type="InterPro" id="IPR052337">
    <property type="entry name" value="SAT4-like"/>
</dbReference>
<keyword evidence="2 6" id="KW-0812">Transmembrane</keyword>
<sequence length="383" mass="43761">MDSGDELTASLADLLKNLPDPNGPKPLSNYPTTMMGVTIPFHVLSWLVVAFRLHTRIVVVREPGWDDFFVVLAAAFNFVSIFAFLSGIDAGFGQHLGYILNSIETMMFWLWLTNAAYHTTTAFIKLSLLFQYLRMFRGGIRRKACIILVVFIALWGAAYSFIAWFPCFPVSGFWNRHQTPVPKCYGFGYANINDTKLIILVFACTNMFFDVAIFSIPLTEYFRKDLRKKQILAMTALFAMGSIVVLMAILRLWSIFKHSKADGGMDFTWWYPEVLIFSCLEVDFAIMCASMPIFWPTVVASWSQIFVTKEVRVTHQLLDDDGSGDHYEMNRPSSFKSQHSQEGLTKQSSYYEFDAESARNKDVRVAQVEVRQATHRIHIDTFP</sequence>
<evidence type="ECO:0000256" key="4">
    <source>
        <dbReference type="ARBA" id="ARBA00023136"/>
    </source>
</evidence>
<evidence type="ECO:0000256" key="3">
    <source>
        <dbReference type="ARBA" id="ARBA00022989"/>
    </source>
</evidence>
<evidence type="ECO:0000256" key="6">
    <source>
        <dbReference type="SAM" id="Phobius"/>
    </source>
</evidence>
<feature type="transmembrane region" description="Helical" evidence="6">
    <location>
        <begin position="145"/>
        <end position="165"/>
    </location>
</feature>
<keyword evidence="4 6" id="KW-0472">Membrane</keyword>